<dbReference type="GO" id="GO:0015562">
    <property type="term" value="F:efflux transmembrane transporter activity"/>
    <property type="evidence" value="ECO:0007669"/>
    <property type="project" value="InterPro"/>
</dbReference>
<comment type="similarity">
    <text evidence="1 2">Belongs to the outer membrane factor (OMF) (TC 1.B.17) family.</text>
</comment>
<evidence type="ECO:0000313" key="4">
    <source>
        <dbReference type="Proteomes" id="UP000552241"/>
    </source>
</evidence>
<comment type="subcellular location">
    <subcellularLocation>
        <location evidence="2">Cell membrane</location>
        <topology evidence="2">Lipid-anchor</topology>
    </subcellularLocation>
</comment>
<evidence type="ECO:0000313" key="3">
    <source>
        <dbReference type="EMBL" id="MBA5629849.1"/>
    </source>
</evidence>
<name>A0A838ZSG9_9FLAO</name>
<reference evidence="3 4" key="1">
    <citation type="submission" date="2020-07" db="EMBL/GenBank/DDBJ databases">
        <title>Moheibacter lacus sp. nov., a member of the family Flavobacteriaceae isolated from freshwater lake sediment.</title>
        <authorList>
            <person name="Liu Y."/>
        </authorList>
    </citation>
    <scope>NUCLEOTIDE SEQUENCE [LARGE SCALE GENOMIC DNA]</scope>
    <source>
        <strain evidence="3 4">BDHS18</strain>
    </source>
</reference>
<dbReference type="SUPFAM" id="SSF56954">
    <property type="entry name" value="Outer membrane efflux proteins (OEP)"/>
    <property type="match status" value="1"/>
</dbReference>
<gene>
    <name evidence="3" type="ORF">HU137_08725</name>
</gene>
<sequence length="469" mass="52198">MKLKIPIIVFTTFLLVQSCSTIKKEYSREILKEVNVDMYRTEREVNDTTNLAQVKWQELFTDKQLQNHITTALNQNLDLMVALENIENANAYVLQAKAGQLPMLSVGPSVTYSSSSVNTQFGQIIGDRQYITQYEFGANLSWEADIWGKIASQKRAQLATYLQSVAAHQAIKSEIVSAIATYYYQLLSFDAQKEILNETILSRKSSLETSKALKEAGQLTEAAVKQYEAQVLNAEAQIISIDNNIKIVENAMSVLMGNAPQSIARGRLDAQEIQTELVKSGVPVQLLDNRPDVLAAEYSLVNSLELSNVARASMYPTLSLSANGGLQSVDIDKLFNANSLFFNLIGSLTQPIFNQRQLKTQKEVALNNQQIAYLNYKSTILNAGQEVSNALSDYETQTKLADLKEQEYQAYFDSRNYSDELLNYGLADYLDVLVAEQNALNAKLNAISADYGKLNAVVQLYLALGGGWR</sequence>
<proteinExistence type="inferred from homology"/>
<dbReference type="EMBL" id="JACDZE010000002">
    <property type="protein sequence ID" value="MBA5629849.1"/>
    <property type="molecule type" value="Genomic_DNA"/>
</dbReference>
<dbReference type="RefSeq" id="WP_182043459.1">
    <property type="nucleotide sequence ID" value="NZ_JACDZE010000002.1"/>
</dbReference>
<dbReference type="AlphaFoldDB" id="A0A838ZSG9"/>
<dbReference type="PROSITE" id="PS51257">
    <property type="entry name" value="PROKAR_LIPOPROTEIN"/>
    <property type="match status" value="1"/>
</dbReference>
<dbReference type="Gene3D" id="1.20.1600.10">
    <property type="entry name" value="Outer membrane efflux proteins (OEP)"/>
    <property type="match status" value="1"/>
</dbReference>
<keyword evidence="2" id="KW-0472">Membrane</keyword>
<organism evidence="3 4">
    <name type="scientific">Moheibacter lacus</name>
    <dbReference type="NCBI Taxonomy" id="2745851"/>
    <lineage>
        <taxon>Bacteria</taxon>
        <taxon>Pseudomonadati</taxon>
        <taxon>Bacteroidota</taxon>
        <taxon>Flavobacteriia</taxon>
        <taxon>Flavobacteriales</taxon>
        <taxon>Weeksellaceae</taxon>
        <taxon>Moheibacter</taxon>
    </lineage>
</organism>
<keyword evidence="2" id="KW-0449">Lipoprotein</keyword>
<dbReference type="GO" id="GO:0005886">
    <property type="term" value="C:plasma membrane"/>
    <property type="evidence" value="ECO:0007669"/>
    <property type="project" value="UniProtKB-SubCell"/>
</dbReference>
<dbReference type="InterPro" id="IPR010131">
    <property type="entry name" value="MdtP/NodT-like"/>
</dbReference>
<dbReference type="Pfam" id="PF02321">
    <property type="entry name" value="OEP"/>
    <property type="match status" value="2"/>
</dbReference>
<dbReference type="PANTHER" id="PTHR30203:SF33">
    <property type="entry name" value="BLR4455 PROTEIN"/>
    <property type="match status" value="1"/>
</dbReference>
<dbReference type="Gene3D" id="2.20.200.10">
    <property type="entry name" value="Outer membrane efflux proteins (OEP)"/>
    <property type="match status" value="1"/>
</dbReference>
<dbReference type="PANTHER" id="PTHR30203">
    <property type="entry name" value="OUTER MEMBRANE CATION EFFLUX PROTEIN"/>
    <property type="match status" value="1"/>
</dbReference>
<keyword evidence="2" id="KW-0564">Palmitate</keyword>
<dbReference type="NCBIfam" id="TIGR01845">
    <property type="entry name" value="outer_NodT"/>
    <property type="match status" value="1"/>
</dbReference>
<keyword evidence="2" id="KW-1134">Transmembrane beta strand</keyword>
<keyword evidence="2" id="KW-0812">Transmembrane</keyword>
<protein>
    <submittedName>
        <fullName evidence="3">TolC family protein</fullName>
    </submittedName>
</protein>
<keyword evidence="4" id="KW-1185">Reference proteome</keyword>
<accession>A0A838ZSG9</accession>
<evidence type="ECO:0000256" key="2">
    <source>
        <dbReference type="RuleBase" id="RU362097"/>
    </source>
</evidence>
<comment type="caution">
    <text evidence="3">The sequence shown here is derived from an EMBL/GenBank/DDBJ whole genome shotgun (WGS) entry which is preliminary data.</text>
</comment>
<evidence type="ECO:0000256" key="1">
    <source>
        <dbReference type="ARBA" id="ARBA00007613"/>
    </source>
</evidence>
<dbReference type="Proteomes" id="UP000552241">
    <property type="component" value="Unassembled WGS sequence"/>
</dbReference>
<dbReference type="InterPro" id="IPR003423">
    <property type="entry name" value="OMP_efflux"/>
</dbReference>